<proteinExistence type="inferred from homology"/>
<evidence type="ECO:0000313" key="5">
    <source>
        <dbReference type="Proteomes" id="UP000787635"/>
    </source>
</evidence>
<accession>A0ABX1E2R7</accession>
<dbReference type="Gene3D" id="3.20.20.140">
    <property type="entry name" value="Metal-dependent hydrolases"/>
    <property type="match status" value="1"/>
</dbReference>
<dbReference type="EMBL" id="JAAVNE010000015">
    <property type="protein sequence ID" value="NKC31460.1"/>
    <property type="molecule type" value="Genomic_DNA"/>
</dbReference>
<protein>
    <submittedName>
        <fullName evidence="4">Amidohydrolase family protein</fullName>
    </submittedName>
</protein>
<gene>
    <name evidence="4" type="ORF">HEQ75_11365</name>
</gene>
<sequence length="520" mass="55525">MMLLIQGALVLAEAAAPPQRADILVREGRILAVAPGLDDPAHPARAGLPPPDRVIDARRRLAMPGLVNAHYHSHDVLLKGMFEPLPLEQWNLLALPPGYPRRPREELRLRTLLGAAECLRSGITTVQDMNRLHPFDEDDLDLVLDCYRQVGLRVVFAPHFSEVPPTETIPFLADCVPEAERWRLSGGLPLVPRGTDALDRIAAAIAARQTPDGLVSFALGPSAPERVRPATLRRIADVSARLGIPVFTHLYESRATVVHARHAAPEGSLVAQLRQAGLLGPQLALAHCVWLSQAEIEAVAQSGTHVVLNPVGNLKTRSGIAPVKALRRAGAALALGADNCSCSDSQNLFQVMKAFCTLPAVSDDPDEDPPAAADALQAATEGGARALGLGGQVGAIRPGMRADIVLLDLTDPCLVPLNSAVRQVVFAESGRAVRTVLVEGRVVVEEGRLVAFDEATLAEEAAALMPALRADADAVRARLAPIFPMVQQANSRAWAEKVPLWRYAGTCPVCAPGRLRAEPA</sequence>
<dbReference type="Pfam" id="PF01979">
    <property type="entry name" value="Amidohydro_1"/>
    <property type="match status" value="1"/>
</dbReference>
<evidence type="ECO:0000256" key="2">
    <source>
        <dbReference type="ARBA" id="ARBA00022801"/>
    </source>
</evidence>
<comment type="similarity">
    <text evidence="1">Belongs to the metallo-dependent hydrolases superfamily. ATZ/TRZ family.</text>
</comment>
<dbReference type="InterPro" id="IPR006680">
    <property type="entry name" value="Amidohydro-rel"/>
</dbReference>
<evidence type="ECO:0000313" key="4">
    <source>
        <dbReference type="EMBL" id="NKC31460.1"/>
    </source>
</evidence>
<comment type="caution">
    <text evidence="4">The sequence shown here is derived from an EMBL/GenBank/DDBJ whole genome shotgun (WGS) entry which is preliminary data.</text>
</comment>
<evidence type="ECO:0000256" key="1">
    <source>
        <dbReference type="ARBA" id="ARBA00006745"/>
    </source>
</evidence>
<name>A0ABX1E2R7_9PROT</name>
<organism evidence="4 5">
    <name type="scientific">Falsiroseomonas selenitidurans</name>
    <dbReference type="NCBI Taxonomy" id="2716335"/>
    <lineage>
        <taxon>Bacteria</taxon>
        <taxon>Pseudomonadati</taxon>
        <taxon>Pseudomonadota</taxon>
        <taxon>Alphaproteobacteria</taxon>
        <taxon>Acetobacterales</taxon>
        <taxon>Roseomonadaceae</taxon>
        <taxon>Falsiroseomonas</taxon>
    </lineage>
</organism>
<dbReference type="InterPro" id="IPR032466">
    <property type="entry name" value="Metal_Hydrolase"/>
</dbReference>
<dbReference type="InterPro" id="IPR011059">
    <property type="entry name" value="Metal-dep_hydrolase_composite"/>
</dbReference>
<dbReference type="SUPFAM" id="SSF51338">
    <property type="entry name" value="Composite domain of metallo-dependent hydrolases"/>
    <property type="match status" value="1"/>
</dbReference>
<evidence type="ECO:0000259" key="3">
    <source>
        <dbReference type="Pfam" id="PF01979"/>
    </source>
</evidence>
<dbReference type="SUPFAM" id="SSF51556">
    <property type="entry name" value="Metallo-dependent hydrolases"/>
    <property type="match status" value="1"/>
</dbReference>
<dbReference type="RefSeq" id="WP_168030484.1">
    <property type="nucleotide sequence ID" value="NZ_JAAVNE010000015.1"/>
</dbReference>
<reference evidence="4 5" key="1">
    <citation type="submission" date="2020-03" db="EMBL/GenBank/DDBJ databases">
        <title>Roseomonas selenitidurans sp. nov. isolated from urban soil.</title>
        <authorList>
            <person name="Liu H."/>
        </authorList>
    </citation>
    <scope>NUCLEOTIDE SEQUENCE [LARGE SCALE GENOMIC DNA]</scope>
    <source>
        <strain evidence="4 5">BU-1</strain>
    </source>
</reference>
<keyword evidence="2" id="KW-0378">Hydrolase</keyword>
<dbReference type="PANTHER" id="PTHR43794:SF11">
    <property type="entry name" value="AMIDOHYDROLASE-RELATED DOMAIN-CONTAINING PROTEIN"/>
    <property type="match status" value="1"/>
</dbReference>
<keyword evidence="5" id="KW-1185">Reference proteome</keyword>
<dbReference type="PANTHER" id="PTHR43794">
    <property type="entry name" value="AMINOHYDROLASE SSNA-RELATED"/>
    <property type="match status" value="1"/>
</dbReference>
<dbReference type="Gene3D" id="2.30.40.10">
    <property type="entry name" value="Urease, subunit C, domain 1"/>
    <property type="match status" value="1"/>
</dbReference>
<feature type="domain" description="Amidohydrolase-related" evidence="3">
    <location>
        <begin position="62"/>
        <end position="443"/>
    </location>
</feature>
<dbReference type="Proteomes" id="UP000787635">
    <property type="component" value="Unassembled WGS sequence"/>
</dbReference>
<dbReference type="InterPro" id="IPR050287">
    <property type="entry name" value="MTA/SAH_deaminase"/>
</dbReference>